<dbReference type="Proteomes" id="UP001320420">
    <property type="component" value="Unassembled WGS sequence"/>
</dbReference>
<dbReference type="InterPro" id="IPR053187">
    <property type="entry name" value="Notoamide_regulator"/>
</dbReference>
<keyword evidence="1" id="KW-0539">Nucleus</keyword>
<dbReference type="InterPro" id="IPR007219">
    <property type="entry name" value="XnlR_reg_dom"/>
</dbReference>
<accession>A0AAN9V949</accession>
<evidence type="ECO:0000313" key="4">
    <source>
        <dbReference type="EMBL" id="KAK7755798.1"/>
    </source>
</evidence>
<evidence type="ECO:0000256" key="2">
    <source>
        <dbReference type="SAM" id="Coils"/>
    </source>
</evidence>
<keyword evidence="5" id="KW-1185">Reference proteome</keyword>
<proteinExistence type="predicted"/>
<dbReference type="EMBL" id="JAKJXP020000010">
    <property type="protein sequence ID" value="KAK7755798.1"/>
    <property type="molecule type" value="Genomic_DNA"/>
</dbReference>
<evidence type="ECO:0000256" key="1">
    <source>
        <dbReference type="ARBA" id="ARBA00023242"/>
    </source>
</evidence>
<name>A0AAN9V949_9PEZI</name>
<dbReference type="CDD" id="cd12148">
    <property type="entry name" value="fungal_TF_MHR"/>
    <property type="match status" value="1"/>
</dbReference>
<comment type="caution">
    <text evidence="4">The sequence shown here is derived from an EMBL/GenBank/DDBJ whole genome shotgun (WGS) entry which is preliminary data.</text>
</comment>
<feature type="coiled-coil region" evidence="2">
    <location>
        <begin position="1"/>
        <end position="28"/>
    </location>
</feature>
<feature type="domain" description="Xylanolytic transcriptional activator regulatory" evidence="3">
    <location>
        <begin position="164"/>
        <end position="292"/>
    </location>
</feature>
<dbReference type="PANTHER" id="PTHR47256:SF1">
    <property type="entry name" value="ZN(II)2CYS6 TRANSCRIPTION FACTOR (EUROFUNG)"/>
    <property type="match status" value="1"/>
</dbReference>
<gene>
    <name evidence="4" type="ORF">SLS62_002083</name>
</gene>
<dbReference type="GO" id="GO:0006351">
    <property type="term" value="P:DNA-templated transcription"/>
    <property type="evidence" value="ECO:0007669"/>
    <property type="project" value="InterPro"/>
</dbReference>
<dbReference type="Pfam" id="PF04082">
    <property type="entry name" value="Fungal_trans"/>
    <property type="match status" value="1"/>
</dbReference>
<dbReference type="AlphaFoldDB" id="A0AAN9V949"/>
<evidence type="ECO:0000259" key="3">
    <source>
        <dbReference type="Pfam" id="PF04082"/>
    </source>
</evidence>
<protein>
    <recommendedName>
        <fullName evidence="3">Xylanolytic transcriptional activator regulatory domain-containing protein</fullName>
    </recommendedName>
</protein>
<organism evidence="4 5">
    <name type="scientific">Diatrype stigma</name>
    <dbReference type="NCBI Taxonomy" id="117547"/>
    <lineage>
        <taxon>Eukaryota</taxon>
        <taxon>Fungi</taxon>
        <taxon>Dikarya</taxon>
        <taxon>Ascomycota</taxon>
        <taxon>Pezizomycotina</taxon>
        <taxon>Sordariomycetes</taxon>
        <taxon>Xylariomycetidae</taxon>
        <taxon>Xylariales</taxon>
        <taxon>Diatrypaceae</taxon>
        <taxon>Diatrype</taxon>
    </lineage>
</organism>
<sequence length="615" mass="70213">MSAQKRRLSDLESRCQSYEELFDVLRSKPEDASAEVLQRIRAGADVETVVKTIRDGDLLIQLALQPEYRSRYEFPYLDRMPPPLEQQQQHQNPYLRSTLYEKLRVLSPHRVMSQDFQRNVEDEQERAYLMPYHAAELADPRIANIDVSQWTAVNPNNTLLRALLETYFLFEYPFHTYFHKDLFLEDMANGRERFCSRSLVNAVLAAAWHGYRQVKTRAEYWRPDSLGYRFLAEARRVLDLERASPSITTVQAAAIVSQTCNTNGTDEIGWPYLHMSLGMAKTLDLFSSTPESGTGWQVVAAVTAWGLFNWQAFATWHNFQPPLLPDPPVHPLPAAETDRGSSSPYQGLLLRYPHARQPVPVAHGATFQAISAFRVIVNDAGKLAWTLPRGSSRITLNMALCLRSRLLEWYKNLPEALAARNIVFPSHLKLHMQYYVFLISLFEPFIGPGGTTATREEDSARNIVAESRACFEVLIRLYYLRHGFESYDPTLCQFLSLLAYDALKDLCLAKRGSPPHERMKSTLALCAKGLWDQGRCCYVSEAVLRLLVESAGPEEAALIGQFTDVEEVAVANDRLAHMAQEIRSSWPIGTFCFPKDGEYLTLGRFFDWWEAHRMT</sequence>
<keyword evidence="2" id="KW-0175">Coiled coil</keyword>
<dbReference type="GO" id="GO:0003677">
    <property type="term" value="F:DNA binding"/>
    <property type="evidence" value="ECO:0007669"/>
    <property type="project" value="InterPro"/>
</dbReference>
<evidence type="ECO:0000313" key="5">
    <source>
        <dbReference type="Proteomes" id="UP001320420"/>
    </source>
</evidence>
<dbReference type="GO" id="GO:0008270">
    <property type="term" value="F:zinc ion binding"/>
    <property type="evidence" value="ECO:0007669"/>
    <property type="project" value="InterPro"/>
</dbReference>
<dbReference type="PANTHER" id="PTHR47256">
    <property type="entry name" value="ZN(II)2CYS6 TRANSCRIPTION FACTOR (EUROFUNG)-RELATED"/>
    <property type="match status" value="1"/>
</dbReference>
<reference evidence="4 5" key="1">
    <citation type="submission" date="2024-02" db="EMBL/GenBank/DDBJ databases">
        <title>De novo assembly and annotation of 12 fungi associated with fruit tree decline syndrome in Ontario, Canada.</title>
        <authorList>
            <person name="Sulman M."/>
            <person name="Ellouze W."/>
            <person name="Ilyukhin E."/>
        </authorList>
    </citation>
    <scope>NUCLEOTIDE SEQUENCE [LARGE SCALE GENOMIC DNA]</scope>
    <source>
        <strain evidence="4 5">M11/M66-122</strain>
    </source>
</reference>